<dbReference type="SUPFAM" id="SSF48439">
    <property type="entry name" value="Protein prenylyltransferase"/>
    <property type="match status" value="1"/>
</dbReference>
<evidence type="ECO:0000256" key="1">
    <source>
        <dbReference type="ARBA" id="ARBA00006734"/>
    </source>
</evidence>
<dbReference type="STRING" id="796604.A0A2X0N1J6"/>
<dbReference type="GO" id="GO:0004663">
    <property type="term" value="F:Rab geranylgeranyltransferase activity"/>
    <property type="evidence" value="ECO:0007669"/>
    <property type="project" value="UniProtKB-UniRule"/>
</dbReference>
<name>A0A2X0N1J6_9BASI</name>
<proteinExistence type="inferred from homology"/>
<comment type="similarity">
    <text evidence="1 6">Belongs to the protein prenyltransferase subunit alpha family.</text>
</comment>
<evidence type="ECO:0000256" key="7">
    <source>
        <dbReference type="SAM" id="MobiDB-lite"/>
    </source>
</evidence>
<evidence type="ECO:0000313" key="9">
    <source>
        <dbReference type="Proteomes" id="UP000249464"/>
    </source>
</evidence>
<dbReference type="Proteomes" id="UP000249464">
    <property type="component" value="Unassembled WGS sequence"/>
</dbReference>
<feature type="region of interest" description="Disordered" evidence="7">
    <location>
        <begin position="194"/>
        <end position="225"/>
    </location>
</feature>
<evidence type="ECO:0000256" key="5">
    <source>
        <dbReference type="ARBA" id="ARBA00047658"/>
    </source>
</evidence>
<feature type="region of interest" description="Disordered" evidence="7">
    <location>
        <begin position="1"/>
        <end position="27"/>
    </location>
</feature>
<gene>
    <name evidence="8" type="primary">BQ5605_C007g04581</name>
    <name evidence="8" type="ORF">BQ5605_C007G04581</name>
</gene>
<dbReference type="InterPro" id="IPR002088">
    <property type="entry name" value="Prenyl_trans_a"/>
</dbReference>
<evidence type="ECO:0000313" key="8">
    <source>
        <dbReference type="EMBL" id="SGY61639.1"/>
    </source>
</evidence>
<evidence type="ECO:0000256" key="3">
    <source>
        <dbReference type="ARBA" id="ARBA00022679"/>
    </source>
</evidence>
<keyword evidence="4" id="KW-0677">Repeat</keyword>
<comment type="catalytic activity">
    <reaction evidence="5 6">
        <text>geranylgeranyl diphosphate + L-cysteinyl-[protein] = S-geranylgeranyl-L-cysteinyl-[protein] + diphosphate</text>
        <dbReference type="Rhea" id="RHEA:21240"/>
        <dbReference type="Rhea" id="RHEA-COMP:10131"/>
        <dbReference type="Rhea" id="RHEA-COMP:11537"/>
        <dbReference type="ChEBI" id="CHEBI:29950"/>
        <dbReference type="ChEBI" id="CHEBI:33019"/>
        <dbReference type="ChEBI" id="CHEBI:57533"/>
        <dbReference type="ChEBI" id="CHEBI:86021"/>
        <dbReference type="EC" id="2.5.1.60"/>
    </reaction>
</comment>
<dbReference type="EMBL" id="FQNC01000045">
    <property type="protein sequence ID" value="SGY61639.1"/>
    <property type="molecule type" value="Genomic_DNA"/>
</dbReference>
<dbReference type="PANTHER" id="PTHR11129:SF2">
    <property type="entry name" value="GERANYLGERANYL TRANSFERASE TYPE-2 SUBUNIT ALPHA"/>
    <property type="match status" value="1"/>
</dbReference>
<dbReference type="Pfam" id="PF01239">
    <property type="entry name" value="PPTA"/>
    <property type="match status" value="4"/>
</dbReference>
<dbReference type="PANTHER" id="PTHR11129">
    <property type="entry name" value="PROTEIN FARNESYLTRANSFERASE ALPHA SUBUNIT/RAB GERANYLGERANYL TRANSFERASE ALPHA SUBUNIT"/>
    <property type="match status" value="1"/>
</dbReference>
<sequence length="426" mass="48473">MHGVKRSRIPPVADTAEVTRKKHEKEQQKIQEYTALTNELVAKSSSFRRHGFEGGGRALTSKAEDYSQATLDLSTKVLQLNPEYQTGWSIRRRVLLRGPLAQAQVTLTTFDEPTQQAILEADLNLTNSALRQNPKNYSTWEHRKWVLETMPDANWAFEMKMVEAYLEKDGRNFHSWDYRRYIVASLSELHAKEDAKASQSGASSEASTSKSTPNPKRPRPTTTSELAYSKRKIAENFSNFSAWHYRSKLLPKSWEEQGWEEGSEPRAKQVDEGPFETSCVPGEAVALLIGVDPLKLEFHLVKQAIWSDPNDQSAWLYHRWLVGKGGLRCPALADGIKLMQVRLVVQPSGTLAIVRREIDGIKELLEEEPDSRWCLDSLIHYQRLLHSFLGDGDGVERDELNASNLDMLNILKRVDPMRKGRYQDLG</sequence>
<protein>
    <recommendedName>
        <fullName evidence="6">Geranylgeranyl transferase type-2 subunit alpha</fullName>
        <ecNumber evidence="6">2.5.1.60</ecNumber>
    </recommendedName>
    <alternativeName>
        <fullName evidence="6">Geranylgeranyl transferase type II subunit alpha</fullName>
    </alternativeName>
</protein>
<dbReference type="AlphaFoldDB" id="A0A2X0N1J6"/>
<dbReference type="Gene3D" id="1.25.40.120">
    <property type="entry name" value="Protein prenylyltransferase"/>
    <property type="match status" value="1"/>
</dbReference>
<dbReference type="EC" id="2.5.1.60" evidence="6"/>
<dbReference type="PROSITE" id="PS51147">
    <property type="entry name" value="PFTA"/>
    <property type="match status" value="4"/>
</dbReference>
<keyword evidence="9" id="KW-1185">Reference proteome</keyword>
<organism evidence="8 9">
    <name type="scientific">Microbotryum silenes-dioicae</name>
    <dbReference type="NCBI Taxonomy" id="796604"/>
    <lineage>
        <taxon>Eukaryota</taxon>
        <taxon>Fungi</taxon>
        <taxon>Dikarya</taxon>
        <taxon>Basidiomycota</taxon>
        <taxon>Pucciniomycotina</taxon>
        <taxon>Microbotryomycetes</taxon>
        <taxon>Microbotryales</taxon>
        <taxon>Microbotryaceae</taxon>
        <taxon>Microbotryum</taxon>
    </lineage>
</organism>
<evidence type="ECO:0000256" key="2">
    <source>
        <dbReference type="ARBA" id="ARBA00022602"/>
    </source>
</evidence>
<comment type="function">
    <text evidence="6">Catalyzes the transfer of a geranyl-geranyl moiety from geranyl-geranyl pyrophosphate to cysteines occuring in specific C-terminal amino acid sequences.</text>
</comment>
<evidence type="ECO:0000256" key="4">
    <source>
        <dbReference type="ARBA" id="ARBA00022737"/>
    </source>
</evidence>
<reference evidence="8 9" key="1">
    <citation type="submission" date="2016-11" db="EMBL/GenBank/DDBJ databases">
        <authorList>
            <person name="Jaros S."/>
            <person name="Januszkiewicz K."/>
            <person name="Wedrychowicz H."/>
        </authorList>
    </citation>
    <scope>NUCLEOTIDE SEQUENCE [LARGE SCALE GENOMIC DNA]</scope>
</reference>
<accession>A0A2X0N1J6</accession>
<dbReference type="GO" id="GO:0005968">
    <property type="term" value="C:Rab-protein geranylgeranyltransferase complex"/>
    <property type="evidence" value="ECO:0007669"/>
    <property type="project" value="TreeGrafter"/>
</dbReference>
<evidence type="ECO:0000256" key="6">
    <source>
        <dbReference type="RuleBase" id="RU367120"/>
    </source>
</evidence>
<keyword evidence="3 6" id="KW-0808">Transferase</keyword>
<feature type="compositionally biased region" description="Low complexity" evidence="7">
    <location>
        <begin position="197"/>
        <end position="224"/>
    </location>
</feature>
<keyword evidence="2 6" id="KW-0637">Prenyltransferase</keyword>
<feature type="region of interest" description="Disordered" evidence="7">
    <location>
        <begin position="256"/>
        <end position="275"/>
    </location>
</feature>
<dbReference type="GO" id="GO:0097354">
    <property type="term" value="P:prenylation"/>
    <property type="evidence" value="ECO:0007669"/>
    <property type="project" value="UniProtKB-UniRule"/>
</dbReference>